<reference evidence="5" key="1">
    <citation type="journal article" date="2019" name="Int. J. Syst. Evol. Microbiol.">
        <title>The Global Catalogue of Microorganisms (GCM) 10K type strain sequencing project: providing services to taxonomists for standard genome sequencing and annotation.</title>
        <authorList>
            <consortium name="The Broad Institute Genomics Platform"/>
            <consortium name="The Broad Institute Genome Sequencing Center for Infectious Disease"/>
            <person name="Wu L."/>
            <person name="Ma J."/>
        </authorList>
    </citation>
    <scope>NUCLEOTIDE SEQUENCE [LARGE SCALE GENOMIC DNA]</scope>
    <source>
        <strain evidence="5">TBRC 1276</strain>
    </source>
</reference>
<accession>A0ABV8GMN2</accession>
<dbReference type="PANTHER" id="PTHR44019:SF8">
    <property type="entry name" value="POC1 CENTRIOLAR PROTEIN HOMOLOG"/>
    <property type="match status" value="1"/>
</dbReference>
<evidence type="ECO:0000313" key="5">
    <source>
        <dbReference type="Proteomes" id="UP001595851"/>
    </source>
</evidence>
<proteinExistence type="predicted"/>
<protein>
    <recommendedName>
        <fullName evidence="6">WD40 repeat domain-containing protein</fullName>
    </recommendedName>
</protein>
<gene>
    <name evidence="4" type="ORF">ACFOY2_43775</name>
</gene>
<dbReference type="InterPro" id="IPR015943">
    <property type="entry name" value="WD40/YVTN_repeat-like_dom_sf"/>
</dbReference>
<evidence type="ECO:0008006" key="6">
    <source>
        <dbReference type="Google" id="ProtNLM"/>
    </source>
</evidence>
<name>A0ABV8GMN2_9ACTN</name>
<dbReference type="RefSeq" id="WP_379534057.1">
    <property type="nucleotide sequence ID" value="NZ_JBHSBI010000033.1"/>
</dbReference>
<dbReference type="InterPro" id="IPR050505">
    <property type="entry name" value="WDR55/POC1"/>
</dbReference>
<comment type="caution">
    <text evidence="4">The sequence shown here is derived from an EMBL/GenBank/DDBJ whole genome shotgun (WGS) entry which is preliminary data.</text>
</comment>
<keyword evidence="5" id="KW-1185">Reference proteome</keyword>
<evidence type="ECO:0000256" key="2">
    <source>
        <dbReference type="ARBA" id="ARBA00022737"/>
    </source>
</evidence>
<dbReference type="EMBL" id="JBHSBI010000033">
    <property type="protein sequence ID" value="MFC4014209.1"/>
    <property type="molecule type" value="Genomic_DNA"/>
</dbReference>
<dbReference type="Gene3D" id="2.130.10.10">
    <property type="entry name" value="YVTN repeat-like/Quinoprotein amine dehydrogenase"/>
    <property type="match status" value="1"/>
</dbReference>
<dbReference type="InterPro" id="IPR015915">
    <property type="entry name" value="Kelch-typ_b-propeller"/>
</dbReference>
<feature type="region of interest" description="Disordered" evidence="3">
    <location>
        <begin position="143"/>
        <end position="165"/>
    </location>
</feature>
<keyword evidence="1" id="KW-0853">WD repeat</keyword>
<organism evidence="4 5">
    <name type="scientific">Nonomuraea purpurea</name>
    <dbReference type="NCBI Taxonomy" id="1849276"/>
    <lineage>
        <taxon>Bacteria</taxon>
        <taxon>Bacillati</taxon>
        <taxon>Actinomycetota</taxon>
        <taxon>Actinomycetes</taxon>
        <taxon>Streptosporangiales</taxon>
        <taxon>Streptosporangiaceae</taxon>
        <taxon>Nonomuraea</taxon>
    </lineage>
</organism>
<evidence type="ECO:0000256" key="1">
    <source>
        <dbReference type="ARBA" id="ARBA00022574"/>
    </source>
</evidence>
<keyword evidence="2" id="KW-0677">Repeat</keyword>
<dbReference type="SUPFAM" id="SSF50998">
    <property type="entry name" value="Quinoprotein alcohol dehydrogenase-like"/>
    <property type="match status" value="1"/>
</dbReference>
<evidence type="ECO:0000256" key="3">
    <source>
        <dbReference type="SAM" id="MobiDB-lite"/>
    </source>
</evidence>
<evidence type="ECO:0000313" key="4">
    <source>
        <dbReference type="EMBL" id="MFC4014209.1"/>
    </source>
</evidence>
<dbReference type="Gene3D" id="2.120.10.80">
    <property type="entry name" value="Kelch-type beta propeller"/>
    <property type="match status" value="1"/>
</dbReference>
<sequence>MTVHSPLITSLPSSRHEILDFDLVTLGGKLILVAAALGHHVDVCTWDPVSDHWAEYKLDGPAFDNDQPDLAVVGAAVVDGRIVVGGGGDHHGFAIWDLETGKVRLENDASFRGSTNSTVRADFGGRSVFVAGYPGGVDLVDSRVTESDEDEDDPVTEPGQPSPYDSLVDIEELECQSRASSAAAAGLLAGRPVVVAGGRHGGVLVWDIEEERHLAKFDNLDETPTEFALASVGGRTRVVAAGGQSLVLGDPESNEWDEPVTVPGDEISCLTAGTVHGRPFAVTGARDGTICVWDLAEHRLLGRPLQGHSSEVLGLRVADLDSRPVIISSAHCDSVHLWAFPS</sequence>
<dbReference type="InterPro" id="IPR011047">
    <property type="entry name" value="Quinoprotein_ADH-like_sf"/>
</dbReference>
<dbReference type="PANTHER" id="PTHR44019">
    <property type="entry name" value="WD REPEAT-CONTAINING PROTEIN 55"/>
    <property type="match status" value="1"/>
</dbReference>
<dbReference type="Proteomes" id="UP001595851">
    <property type="component" value="Unassembled WGS sequence"/>
</dbReference>